<organism evidence="2 3">
    <name type="scientific">Congzhengia minquanensis</name>
    <dbReference type="NCBI Taxonomy" id="2763657"/>
    <lineage>
        <taxon>Bacteria</taxon>
        <taxon>Bacillati</taxon>
        <taxon>Bacillota</taxon>
        <taxon>Clostridia</taxon>
        <taxon>Eubacteriales</taxon>
        <taxon>Oscillospiraceae</taxon>
        <taxon>Congzhengia</taxon>
    </lineage>
</organism>
<comment type="caution">
    <text evidence="2">The sequence shown here is derived from an EMBL/GenBank/DDBJ whole genome shotgun (WGS) entry which is preliminary data.</text>
</comment>
<dbReference type="AlphaFoldDB" id="A0A926HXX4"/>
<feature type="compositionally biased region" description="Polar residues" evidence="1">
    <location>
        <begin position="40"/>
        <end position="55"/>
    </location>
</feature>
<accession>A0A926HXX4</accession>
<gene>
    <name evidence="2" type="ORF">H8698_02385</name>
</gene>
<dbReference type="EMBL" id="JACRSU010000001">
    <property type="protein sequence ID" value="MBC8539823.1"/>
    <property type="molecule type" value="Genomic_DNA"/>
</dbReference>
<evidence type="ECO:0000313" key="2">
    <source>
        <dbReference type="EMBL" id="MBC8539823.1"/>
    </source>
</evidence>
<feature type="region of interest" description="Disordered" evidence="1">
    <location>
        <begin position="29"/>
        <end position="55"/>
    </location>
</feature>
<evidence type="ECO:0000256" key="1">
    <source>
        <dbReference type="SAM" id="MobiDB-lite"/>
    </source>
</evidence>
<protein>
    <submittedName>
        <fullName evidence="2">Uncharacterized protein</fullName>
    </submittedName>
</protein>
<proteinExistence type="predicted"/>
<keyword evidence="3" id="KW-1185">Reference proteome</keyword>
<dbReference type="RefSeq" id="WP_249311017.1">
    <property type="nucleotide sequence ID" value="NZ_JACRSU010000001.1"/>
</dbReference>
<sequence>MAEDNSELLNTLMGMLGDNPEQKIAAALSSLGVGGEESGQPQKSEPETSAGSQGTELDALLQIGNLLSNVNGEDERARLLNALKPFLSEDKRPKVDNAVKLLKLAKMAEAAGKTDLLKNFKL</sequence>
<name>A0A926HXX4_9FIRM</name>
<dbReference type="Proteomes" id="UP000611762">
    <property type="component" value="Unassembled WGS sequence"/>
</dbReference>
<reference evidence="2" key="1">
    <citation type="submission" date="2020-08" db="EMBL/GenBank/DDBJ databases">
        <title>Genome public.</title>
        <authorList>
            <person name="Liu C."/>
            <person name="Sun Q."/>
        </authorList>
    </citation>
    <scope>NUCLEOTIDE SEQUENCE</scope>
    <source>
        <strain evidence="2">H8</strain>
    </source>
</reference>
<evidence type="ECO:0000313" key="3">
    <source>
        <dbReference type="Proteomes" id="UP000611762"/>
    </source>
</evidence>